<evidence type="ECO:0000256" key="3">
    <source>
        <dbReference type="ARBA" id="ARBA00022741"/>
    </source>
</evidence>
<dbReference type="SUPFAM" id="SSF50729">
    <property type="entry name" value="PH domain-like"/>
    <property type="match status" value="1"/>
</dbReference>
<dbReference type="eggNOG" id="KOG0585">
    <property type="taxonomic scope" value="Eukaryota"/>
</dbReference>
<evidence type="ECO:0000256" key="5">
    <source>
        <dbReference type="ARBA" id="ARBA00022840"/>
    </source>
</evidence>
<dbReference type="InterPro" id="IPR011993">
    <property type="entry name" value="PH-like_dom_sf"/>
</dbReference>
<dbReference type="PROSITE" id="PS50003">
    <property type="entry name" value="PH_DOMAIN"/>
    <property type="match status" value="1"/>
</dbReference>
<dbReference type="HOGENOM" id="CLU_367059_0_0_1"/>
<evidence type="ECO:0000256" key="6">
    <source>
        <dbReference type="SAM" id="MobiDB-lite"/>
    </source>
</evidence>
<dbReference type="SMART" id="SM00220">
    <property type="entry name" value="S_TKc"/>
    <property type="match status" value="1"/>
</dbReference>
<dbReference type="InterPro" id="IPR011009">
    <property type="entry name" value="Kinase-like_dom_sf"/>
</dbReference>
<dbReference type="eggNOG" id="KOG2243">
    <property type="taxonomic scope" value="Eukaryota"/>
</dbReference>
<dbReference type="InterPro" id="IPR001849">
    <property type="entry name" value="PH_domain"/>
</dbReference>
<keyword evidence="5" id="KW-0067">ATP-binding</keyword>
<dbReference type="GO" id="GO:0005524">
    <property type="term" value="F:ATP binding"/>
    <property type="evidence" value="ECO:0007669"/>
    <property type="project" value="UniProtKB-KW"/>
</dbReference>
<evidence type="ECO:0008006" key="11">
    <source>
        <dbReference type="Google" id="ProtNLM"/>
    </source>
</evidence>
<evidence type="ECO:0000259" key="7">
    <source>
        <dbReference type="PROSITE" id="PS50003"/>
    </source>
</evidence>
<evidence type="ECO:0000313" key="9">
    <source>
        <dbReference type="EnsemblProtists" id="PYU1_T008826"/>
    </source>
</evidence>
<dbReference type="SUPFAM" id="SSF56112">
    <property type="entry name" value="Protein kinase-like (PK-like)"/>
    <property type="match status" value="1"/>
</dbReference>
<dbReference type="EnsemblProtists" id="PYU1_T008826">
    <property type="protein sequence ID" value="PYU1_T008826"/>
    <property type="gene ID" value="PYU1_G008808"/>
</dbReference>
<protein>
    <recommendedName>
        <fullName evidence="11">Protein kinase domain-containing protein</fullName>
    </recommendedName>
</protein>
<dbReference type="GO" id="GO:0004674">
    <property type="term" value="F:protein serine/threonine kinase activity"/>
    <property type="evidence" value="ECO:0007669"/>
    <property type="project" value="UniProtKB-KW"/>
</dbReference>
<dbReference type="Gene3D" id="1.10.510.10">
    <property type="entry name" value="Transferase(Phosphotransferase) domain 1"/>
    <property type="match status" value="2"/>
</dbReference>
<dbReference type="PANTHER" id="PTHR43895:SF150">
    <property type="entry name" value="SERINE_THREONINE-PROTEIN KINASE STK11"/>
    <property type="match status" value="1"/>
</dbReference>
<sequence length="782" mass="87105">MGLSRLENGGGGCLFPEPEINADKVAYEGLLSYEGSAGKWKERWFVLDADRVALVKCVTSSRQRSRSYALGGDVYIKEVHPLSLSKNAPHPNGASQSNHGHPEPGLAVTTEKGTVIRFRTKSLDEEQKWLAAVAKLSSGFAAGVGDKLAERELLAGKYSLVRELGRGAAGIVSLYTWQGKPFAIKKFLPQKAKPMPNCRVVPGLGGAAMGPPRLTKAAAATPGGTIPDEIRREIALLKKASHLPYVIQLHDVILDPEHGNYYLVMEYMGGGAITEWDSERKCYVSSRQSKSICLLDEATVRRYTTHLLLGIQALHKHRVCHRDIKPENLMANDDKSMCKIGDLGVAHYFKEQENGTLSEEDDVNAIELWDVGDNTNEAATRPASENDNDNDSLKKRKGMLRSTKGTYQFLPPEALSGDKFCGFKADVWSIGVTLYALSFGFLPFFSADLVQLFEKIENDPLVFPHTCQDEDLKDLLSAILDKNPETRIRVEGILNHRWLHRNVDSKALRNEVRGVLKRSSSTLDIGDHDLGLAVSVLQRRFDAMSHDVQRDNVDVDEAIDVSKIAVQIGSVDTTRASGTASYIPRPIVVDDTLALPRWLLKDTELLAAQLHYDWCCAKYVHGWKYGAVRDDAALVHPCLMPMRELAKDEQEKNARCVIETMKCVVALGCHLRQPKSSKTSAARRREVPLTMDKDVTLCWETMMLIDLLAENAHEVWADGYVRNGWHHGPEFDVETRTHPSLKPYMALEEQEKDLSRDAVTSIFKACLCLGYEIKCSRRRAMS</sequence>
<keyword evidence="1" id="KW-0723">Serine/threonine-protein kinase</keyword>
<dbReference type="EMBL" id="GL376558">
    <property type="status" value="NOT_ANNOTATED_CDS"/>
    <property type="molecule type" value="Genomic_DNA"/>
</dbReference>
<organism evidence="9 10">
    <name type="scientific">Globisporangium ultimum (strain ATCC 200006 / CBS 805.95 / DAOM BR144)</name>
    <name type="common">Pythium ultimum</name>
    <dbReference type="NCBI Taxonomy" id="431595"/>
    <lineage>
        <taxon>Eukaryota</taxon>
        <taxon>Sar</taxon>
        <taxon>Stramenopiles</taxon>
        <taxon>Oomycota</taxon>
        <taxon>Peronosporomycetes</taxon>
        <taxon>Pythiales</taxon>
        <taxon>Pythiaceae</taxon>
        <taxon>Globisporangium</taxon>
    </lineage>
</organism>
<dbReference type="PROSITE" id="PS50011">
    <property type="entry name" value="PROTEIN_KINASE_DOM"/>
    <property type="match status" value="1"/>
</dbReference>
<dbReference type="SMART" id="SM00233">
    <property type="entry name" value="PH"/>
    <property type="match status" value="1"/>
</dbReference>
<dbReference type="CDD" id="cd00821">
    <property type="entry name" value="PH"/>
    <property type="match status" value="1"/>
</dbReference>
<dbReference type="Pfam" id="PF00069">
    <property type="entry name" value="Pkinase"/>
    <property type="match status" value="2"/>
</dbReference>
<keyword evidence="2" id="KW-0808">Transferase</keyword>
<evidence type="ECO:0000256" key="4">
    <source>
        <dbReference type="ARBA" id="ARBA00022777"/>
    </source>
</evidence>
<dbReference type="AlphaFoldDB" id="K3WV29"/>
<evidence type="ECO:0000256" key="1">
    <source>
        <dbReference type="ARBA" id="ARBA00022527"/>
    </source>
</evidence>
<accession>K3WV29</accession>
<dbReference type="PANTHER" id="PTHR43895">
    <property type="entry name" value="CALCIUM/CALMODULIN-DEPENDENT PROTEIN KINASE KINASE-RELATED"/>
    <property type="match status" value="1"/>
</dbReference>
<evidence type="ECO:0000313" key="10">
    <source>
        <dbReference type="Proteomes" id="UP000019132"/>
    </source>
</evidence>
<dbReference type="Gene3D" id="1.10.490.160">
    <property type="match status" value="1"/>
</dbReference>
<dbReference type="FunCoup" id="K3WV29">
    <property type="interactions" value="1"/>
</dbReference>
<name>K3WV29_GLOUD</name>
<proteinExistence type="predicted"/>
<feature type="region of interest" description="Disordered" evidence="6">
    <location>
        <begin position="86"/>
        <end position="107"/>
    </location>
</feature>
<dbReference type="Gene3D" id="2.30.29.30">
    <property type="entry name" value="Pleckstrin-homology domain (PH domain)/Phosphotyrosine-binding domain (PTB)"/>
    <property type="match status" value="1"/>
</dbReference>
<feature type="domain" description="PH" evidence="7">
    <location>
        <begin position="24"/>
        <end position="138"/>
    </location>
</feature>
<dbReference type="STRING" id="431595.K3WV29"/>
<evidence type="ECO:0000256" key="2">
    <source>
        <dbReference type="ARBA" id="ARBA00022679"/>
    </source>
</evidence>
<dbReference type="VEuPathDB" id="FungiDB:PYU1_G008808"/>
<dbReference type="InterPro" id="IPR000719">
    <property type="entry name" value="Prot_kinase_dom"/>
</dbReference>
<dbReference type="CDD" id="cd14008">
    <property type="entry name" value="STKc_LKB1_CaMKK"/>
    <property type="match status" value="1"/>
</dbReference>
<keyword evidence="10" id="KW-1185">Reference proteome</keyword>
<dbReference type="InterPro" id="IPR003032">
    <property type="entry name" value="Ryanodine_rcpt"/>
</dbReference>
<feature type="domain" description="Protein kinase" evidence="8">
    <location>
        <begin position="158"/>
        <end position="499"/>
    </location>
</feature>
<dbReference type="InParanoid" id="K3WV29"/>
<dbReference type="GO" id="GO:0007165">
    <property type="term" value="P:signal transduction"/>
    <property type="evidence" value="ECO:0007669"/>
    <property type="project" value="TreeGrafter"/>
</dbReference>
<keyword evidence="4" id="KW-0418">Kinase</keyword>
<dbReference type="OMA" id="HRWTHRN"/>
<keyword evidence="3" id="KW-0547">Nucleotide-binding</keyword>
<reference evidence="9" key="3">
    <citation type="submission" date="2015-02" db="UniProtKB">
        <authorList>
            <consortium name="EnsemblProtists"/>
        </authorList>
    </citation>
    <scope>IDENTIFICATION</scope>
    <source>
        <strain evidence="9">DAOM BR144</strain>
    </source>
</reference>
<evidence type="ECO:0000259" key="8">
    <source>
        <dbReference type="PROSITE" id="PS50011"/>
    </source>
</evidence>
<dbReference type="Gene3D" id="6.20.350.10">
    <property type="match status" value="1"/>
</dbReference>
<reference evidence="10" key="1">
    <citation type="journal article" date="2010" name="Genome Biol.">
        <title>Genome sequence of the necrotrophic plant pathogen Pythium ultimum reveals original pathogenicity mechanisms and effector repertoire.</title>
        <authorList>
            <person name="Levesque C.A."/>
            <person name="Brouwer H."/>
            <person name="Cano L."/>
            <person name="Hamilton J.P."/>
            <person name="Holt C."/>
            <person name="Huitema E."/>
            <person name="Raffaele S."/>
            <person name="Robideau G.P."/>
            <person name="Thines M."/>
            <person name="Win J."/>
            <person name="Zerillo M.M."/>
            <person name="Beakes G.W."/>
            <person name="Boore J.L."/>
            <person name="Busam D."/>
            <person name="Dumas B."/>
            <person name="Ferriera S."/>
            <person name="Fuerstenberg S.I."/>
            <person name="Gachon C.M."/>
            <person name="Gaulin E."/>
            <person name="Govers F."/>
            <person name="Grenville-Briggs L."/>
            <person name="Horner N."/>
            <person name="Hostetler J."/>
            <person name="Jiang R.H."/>
            <person name="Johnson J."/>
            <person name="Krajaejun T."/>
            <person name="Lin H."/>
            <person name="Meijer H.J."/>
            <person name="Moore B."/>
            <person name="Morris P."/>
            <person name="Phuntmart V."/>
            <person name="Puiu D."/>
            <person name="Shetty J."/>
            <person name="Stajich J.E."/>
            <person name="Tripathy S."/>
            <person name="Wawra S."/>
            <person name="van West P."/>
            <person name="Whitty B.R."/>
            <person name="Coutinho P.M."/>
            <person name="Henrissat B."/>
            <person name="Martin F."/>
            <person name="Thomas P.D."/>
            <person name="Tyler B.M."/>
            <person name="De Vries R.P."/>
            <person name="Kamoun S."/>
            <person name="Yandell M."/>
            <person name="Tisserat N."/>
            <person name="Buell C.R."/>
        </authorList>
    </citation>
    <scope>NUCLEOTIDE SEQUENCE</scope>
    <source>
        <strain evidence="10">DAOM:BR144</strain>
    </source>
</reference>
<dbReference type="FunFam" id="1.10.510.10:FF:002953">
    <property type="match status" value="1"/>
</dbReference>
<dbReference type="Pfam" id="PF02026">
    <property type="entry name" value="RyR"/>
    <property type="match status" value="2"/>
</dbReference>
<dbReference type="Proteomes" id="UP000019132">
    <property type="component" value="Unassembled WGS sequence"/>
</dbReference>
<reference evidence="10" key="2">
    <citation type="submission" date="2010-04" db="EMBL/GenBank/DDBJ databases">
        <authorList>
            <person name="Buell R."/>
            <person name="Hamilton J."/>
            <person name="Hostetler J."/>
        </authorList>
    </citation>
    <scope>NUCLEOTIDE SEQUENCE [LARGE SCALE GENOMIC DNA]</scope>
    <source>
        <strain evidence="10">DAOM:BR144</strain>
    </source>
</reference>
<feature type="region of interest" description="Disordered" evidence="6">
    <location>
        <begin position="376"/>
        <end position="396"/>
    </location>
</feature>